<reference evidence="1 2" key="1">
    <citation type="journal article" date="2016" name="Mol. Biol. Evol.">
        <title>Comparative Genomics of Early-Diverging Mushroom-Forming Fungi Provides Insights into the Origins of Lignocellulose Decay Capabilities.</title>
        <authorList>
            <person name="Nagy L.G."/>
            <person name="Riley R."/>
            <person name="Tritt A."/>
            <person name="Adam C."/>
            <person name="Daum C."/>
            <person name="Floudas D."/>
            <person name="Sun H."/>
            <person name="Yadav J.S."/>
            <person name="Pangilinan J."/>
            <person name="Larsson K.H."/>
            <person name="Matsuura K."/>
            <person name="Barry K."/>
            <person name="Labutti K."/>
            <person name="Kuo R."/>
            <person name="Ohm R.A."/>
            <person name="Bhattacharya S.S."/>
            <person name="Shirouzu T."/>
            <person name="Yoshinaga Y."/>
            <person name="Martin F.M."/>
            <person name="Grigoriev I.V."/>
            <person name="Hibbett D.S."/>
        </authorList>
    </citation>
    <scope>NUCLEOTIDE SEQUENCE [LARGE SCALE GENOMIC DNA]</scope>
    <source>
        <strain evidence="1 2">93-53</strain>
    </source>
</reference>
<organism evidence="1 2">
    <name type="scientific">Laetiporus sulphureus 93-53</name>
    <dbReference type="NCBI Taxonomy" id="1314785"/>
    <lineage>
        <taxon>Eukaryota</taxon>
        <taxon>Fungi</taxon>
        <taxon>Dikarya</taxon>
        <taxon>Basidiomycota</taxon>
        <taxon>Agaricomycotina</taxon>
        <taxon>Agaricomycetes</taxon>
        <taxon>Polyporales</taxon>
        <taxon>Laetiporus</taxon>
    </lineage>
</organism>
<evidence type="ECO:0000313" key="1">
    <source>
        <dbReference type="EMBL" id="KZT09370.1"/>
    </source>
</evidence>
<dbReference type="GeneID" id="63829267"/>
<dbReference type="EMBL" id="KV427612">
    <property type="protein sequence ID" value="KZT09370.1"/>
    <property type="molecule type" value="Genomic_DNA"/>
</dbReference>
<evidence type="ECO:0000313" key="2">
    <source>
        <dbReference type="Proteomes" id="UP000076871"/>
    </source>
</evidence>
<sequence>MAAALAAHTPSVASPSLASTRKSKHAQFARFTAESPLTLYAGDLCVFVHAPAVHDAPPTLLLLVSSLRHCRSLVPASLAFAPLSTSQSPPARPTRQRFCLYHSTRRIPRISARSPPEELRATRSMHSPVFATAVATTARIASSSAATFLYANSLPVSIPTPATLPLTERLHYARAL</sequence>
<keyword evidence="2" id="KW-1185">Reference proteome</keyword>
<dbReference type="AlphaFoldDB" id="A0A165FSW2"/>
<gene>
    <name evidence="1" type="ORF">LAESUDRAFT_756992</name>
</gene>
<dbReference type="InParanoid" id="A0A165FSW2"/>
<protein>
    <submittedName>
        <fullName evidence="1">Uncharacterized protein</fullName>
    </submittedName>
</protein>
<accession>A0A165FSW2</accession>
<name>A0A165FSW2_9APHY</name>
<proteinExistence type="predicted"/>
<dbReference type="Proteomes" id="UP000076871">
    <property type="component" value="Unassembled WGS sequence"/>
</dbReference>
<dbReference type="RefSeq" id="XP_040767110.1">
    <property type="nucleotide sequence ID" value="XM_040912239.1"/>
</dbReference>